<dbReference type="GO" id="GO:0016020">
    <property type="term" value="C:membrane"/>
    <property type="evidence" value="ECO:0007669"/>
    <property type="project" value="InterPro"/>
</dbReference>
<name>A0A151NLE6_ALLMI</name>
<keyword evidence="5" id="KW-0964">Secreted</keyword>
<evidence type="ECO:0000256" key="5">
    <source>
        <dbReference type="ARBA" id="ARBA00022525"/>
    </source>
</evidence>
<evidence type="ECO:0000256" key="4">
    <source>
        <dbReference type="ARBA" id="ARBA00022477"/>
    </source>
</evidence>
<dbReference type="AlphaFoldDB" id="A0A151NLE6"/>
<dbReference type="GO" id="GO:0030199">
    <property type="term" value="P:collagen fibril organization"/>
    <property type="evidence" value="ECO:0007669"/>
    <property type="project" value="TreeGrafter"/>
</dbReference>
<dbReference type="InterPro" id="IPR019828">
    <property type="entry name" value="Lysyl_oxidase_CS"/>
</dbReference>
<dbReference type="EMBL" id="AKHW03002631">
    <property type="protein sequence ID" value="KYO37631.1"/>
    <property type="molecule type" value="Genomic_DNA"/>
</dbReference>
<dbReference type="SMART" id="SM00202">
    <property type="entry name" value="SR"/>
    <property type="match status" value="1"/>
</dbReference>
<evidence type="ECO:0000256" key="8">
    <source>
        <dbReference type="ARBA" id="ARBA00023002"/>
    </source>
</evidence>
<reference evidence="15 16" key="1">
    <citation type="journal article" date="2012" name="Genome Biol.">
        <title>Sequencing three crocodilian genomes to illuminate the evolution of archosaurs and amniotes.</title>
        <authorList>
            <person name="St John J.A."/>
            <person name="Braun E.L."/>
            <person name="Isberg S.R."/>
            <person name="Miles L.G."/>
            <person name="Chong A.Y."/>
            <person name="Gongora J."/>
            <person name="Dalzell P."/>
            <person name="Moran C."/>
            <person name="Bed'hom B."/>
            <person name="Abzhanov A."/>
            <person name="Burgess S.C."/>
            <person name="Cooksey A.M."/>
            <person name="Castoe T.A."/>
            <person name="Crawford N.G."/>
            <person name="Densmore L.D."/>
            <person name="Drew J.C."/>
            <person name="Edwards S.V."/>
            <person name="Faircloth B.C."/>
            <person name="Fujita M.K."/>
            <person name="Greenwold M.J."/>
            <person name="Hoffmann F.G."/>
            <person name="Howard J.M."/>
            <person name="Iguchi T."/>
            <person name="Janes D.E."/>
            <person name="Khan S.Y."/>
            <person name="Kohno S."/>
            <person name="de Koning A.J."/>
            <person name="Lance S.L."/>
            <person name="McCarthy F.M."/>
            <person name="McCormack J.E."/>
            <person name="Merchant M.E."/>
            <person name="Peterson D.G."/>
            <person name="Pollock D.D."/>
            <person name="Pourmand N."/>
            <person name="Raney B.J."/>
            <person name="Roessler K.A."/>
            <person name="Sanford J.R."/>
            <person name="Sawyer R.H."/>
            <person name="Schmidt C.J."/>
            <person name="Triplett E.W."/>
            <person name="Tuberville T.D."/>
            <person name="Venegas-Anaya M."/>
            <person name="Howard J.T."/>
            <person name="Jarvis E.D."/>
            <person name="Guillette L.J.Jr."/>
            <person name="Glenn T.C."/>
            <person name="Green R.E."/>
            <person name="Ray D.A."/>
        </authorList>
    </citation>
    <scope>NUCLEOTIDE SEQUENCE [LARGE SCALE GENOMIC DNA]</scope>
    <source>
        <strain evidence="15">KSC_2009_1</strain>
    </source>
</reference>
<dbReference type="InterPro" id="IPR036772">
    <property type="entry name" value="SRCR-like_dom_sf"/>
</dbReference>
<dbReference type="PRINTS" id="PR00258">
    <property type="entry name" value="SPERACTRCPTR"/>
</dbReference>
<dbReference type="eggNOG" id="ENOG502QSX8">
    <property type="taxonomic scope" value="Eukaryota"/>
</dbReference>
<keyword evidence="7" id="KW-0801">TPQ</keyword>
<evidence type="ECO:0000256" key="2">
    <source>
        <dbReference type="ARBA" id="ARBA00004239"/>
    </source>
</evidence>
<comment type="caution">
    <text evidence="15">The sequence shown here is derived from an EMBL/GenBank/DDBJ whole genome shotgun (WGS) entry which is preliminary data.</text>
</comment>
<proteinExistence type="inferred from homology"/>
<protein>
    <recommendedName>
        <fullName evidence="11">protein-lysine 6-oxidase</fullName>
        <ecNumber evidence="11">1.4.3.13</ecNumber>
    </recommendedName>
</protein>
<comment type="caution">
    <text evidence="13">Lacks conserved residue(s) required for the propagation of feature annotation.</text>
</comment>
<dbReference type="GO" id="GO:0005615">
    <property type="term" value="C:extracellular space"/>
    <property type="evidence" value="ECO:0007669"/>
    <property type="project" value="TreeGrafter"/>
</dbReference>
<sequence>MGYESQVRLAGGRSPEEGVVEVLVPVAGALKWGSVCGAHWGLNEAMVVCRQLGVGFASQAHQETWYWPGSRDAGEVVLSGVRCAGTELSLQQCQHHGPVHCPTGGGRFSAGVSCTRTAPDLVMNAQLVQETAYLEDRPLSLLSCAHEESCLSSSADHMDWPYGHRRLLRFSSQIHNLGRADFRPRAGRHAWVWHQCHQHYHSIEVFTHYDLLTLNGTKVAEGHKASFCLEDSNCHGGRQRSFACANFGEQGVSMSCWDTYRHDIDCQWIDITDVRPGSYIFQVIVNPLRDVAESDFSNNVVRCQCKYDGQHIWMHACHTGDAHGADVLSVMEQQQRLATNLV</sequence>
<dbReference type="SUPFAM" id="SSF56487">
    <property type="entry name" value="SRCR-like"/>
    <property type="match status" value="1"/>
</dbReference>
<dbReference type="PROSITE" id="PS50287">
    <property type="entry name" value="SRCR_2"/>
    <property type="match status" value="1"/>
</dbReference>
<dbReference type="PRINTS" id="PR00074">
    <property type="entry name" value="LYSYLOXIDASE"/>
</dbReference>
<feature type="disulfide bond" evidence="13">
    <location>
        <begin position="83"/>
        <end position="93"/>
    </location>
</feature>
<evidence type="ECO:0000256" key="7">
    <source>
        <dbReference type="ARBA" id="ARBA00022772"/>
    </source>
</evidence>
<evidence type="ECO:0000256" key="11">
    <source>
        <dbReference type="ARBA" id="ARBA00038869"/>
    </source>
</evidence>
<keyword evidence="4" id="KW-0886">LTQ</keyword>
<comment type="cofactor">
    <cofactor evidence="1">
        <name>Cu cation</name>
        <dbReference type="ChEBI" id="CHEBI:23378"/>
    </cofactor>
</comment>
<dbReference type="InterPro" id="IPR001695">
    <property type="entry name" value="Lysyl_oxidase"/>
</dbReference>
<keyword evidence="9" id="KW-0186">Copper</keyword>
<evidence type="ECO:0000256" key="10">
    <source>
        <dbReference type="ARBA" id="ARBA00023157"/>
    </source>
</evidence>
<evidence type="ECO:0000313" key="15">
    <source>
        <dbReference type="EMBL" id="KYO37631.1"/>
    </source>
</evidence>
<dbReference type="Pfam" id="PF01186">
    <property type="entry name" value="Lysyl_oxidase"/>
    <property type="match status" value="1"/>
</dbReference>
<evidence type="ECO:0000256" key="12">
    <source>
        <dbReference type="ARBA" id="ARBA00047861"/>
    </source>
</evidence>
<dbReference type="Gene3D" id="3.10.250.10">
    <property type="entry name" value="SRCR-like domain"/>
    <property type="match status" value="1"/>
</dbReference>
<keyword evidence="6" id="KW-0479">Metal-binding</keyword>
<keyword evidence="16" id="KW-1185">Reference proteome</keyword>
<dbReference type="Pfam" id="PF00530">
    <property type="entry name" value="SRCR"/>
    <property type="match status" value="1"/>
</dbReference>
<feature type="domain" description="SRCR" evidence="14">
    <location>
        <begin position="7"/>
        <end position="115"/>
    </location>
</feature>
<dbReference type="PANTHER" id="PTHR45817">
    <property type="entry name" value="LYSYL OXIDASE-LIKE-RELATED"/>
    <property type="match status" value="1"/>
</dbReference>
<dbReference type="Proteomes" id="UP000050525">
    <property type="component" value="Unassembled WGS sequence"/>
</dbReference>
<dbReference type="InterPro" id="IPR001190">
    <property type="entry name" value="SRCR"/>
</dbReference>
<comment type="catalytic activity">
    <reaction evidence="12">
        <text>L-lysyl-[protein] + O2 + H2O = (S)-2-amino-6-oxohexanoyl-[protein] + H2O2 + NH4(+)</text>
        <dbReference type="Rhea" id="RHEA:24544"/>
        <dbReference type="Rhea" id="RHEA-COMP:9752"/>
        <dbReference type="Rhea" id="RHEA-COMP:12448"/>
        <dbReference type="ChEBI" id="CHEBI:15377"/>
        <dbReference type="ChEBI" id="CHEBI:15379"/>
        <dbReference type="ChEBI" id="CHEBI:16240"/>
        <dbReference type="ChEBI" id="CHEBI:28938"/>
        <dbReference type="ChEBI" id="CHEBI:29969"/>
        <dbReference type="ChEBI" id="CHEBI:131803"/>
        <dbReference type="EC" id="1.4.3.13"/>
    </reaction>
</comment>
<evidence type="ECO:0000256" key="1">
    <source>
        <dbReference type="ARBA" id="ARBA00001935"/>
    </source>
</evidence>
<gene>
    <name evidence="15" type="primary">LOXL4</name>
    <name evidence="15" type="ORF">Y1Q_0015284</name>
</gene>
<keyword evidence="8" id="KW-0560">Oxidoreductase</keyword>
<comment type="subcellular location">
    <subcellularLocation>
        <location evidence="2">Secreted</location>
        <location evidence="2">Extracellular space</location>
    </subcellularLocation>
</comment>
<dbReference type="GO" id="GO:0005507">
    <property type="term" value="F:copper ion binding"/>
    <property type="evidence" value="ECO:0007669"/>
    <property type="project" value="InterPro"/>
</dbReference>
<evidence type="ECO:0000256" key="3">
    <source>
        <dbReference type="ARBA" id="ARBA00007492"/>
    </source>
</evidence>
<dbReference type="PROSITE" id="PS00926">
    <property type="entry name" value="LYSYL_OXIDASE"/>
    <property type="match status" value="1"/>
</dbReference>
<accession>A0A151NLE6</accession>
<dbReference type="EC" id="1.4.3.13" evidence="11"/>
<evidence type="ECO:0000259" key="14">
    <source>
        <dbReference type="PROSITE" id="PS50287"/>
    </source>
</evidence>
<dbReference type="FunFam" id="3.10.250.10:FF:000008">
    <property type="entry name" value="Lysyl oxidase homolog 2"/>
    <property type="match status" value="1"/>
</dbReference>
<dbReference type="InterPro" id="IPR050912">
    <property type="entry name" value="LOX-like_protein"/>
</dbReference>
<dbReference type="PANTHER" id="PTHR45817:SF5">
    <property type="entry name" value="LYSYL OXIDASE HOMOLOG 4"/>
    <property type="match status" value="1"/>
</dbReference>
<comment type="similarity">
    <text evidence="3">Belongs to the lysyl oxidase family.</text>
</comment>
<organism evidence="15 16">
    <name type="scientific">Alligator mississippiensis</name>
    <name type="common">American alligator</name>
    <dbReference type="NCBI Taxonomy" id="8496"/>
    <lineage>
        <taxon>Eukaryota</taxon>
        <taxon>Metazoa</taxon>
        <taxon>Chordata</taxon>
        <taxon>Craniata</taxon>
        <taxon>Vertebrata</taxon>
        <taxon>Euteleostomi</taxon>
        <taxon>Archelosauria</taxon>
        <taxon>Archosauria</taxon>
        <taxon>Crocodylia</taxon>
        <taxon>Alligatoridae</taxon>
        <taxon>Alligatorinae</taxon>
        <taxon>Alligator</taxon>
    </lineage>
</organism>
<evidence type="ECO:0000256" key="13">
    <source>
        <dbReference type="PROSITE-ProRule" id="PRU00196"/>
    </source>
</evidence>
<evidence type="ECO:0000256" key="9">
    <source>
        <dbReference type="ARBA" id="ARBA00023008"/>
    </source>
</evidence>
<keyword evidence="10 13" id="KW-1015">Disulfide bond</keyword>
<dbReference type="GO" id="GO:0004720">
    <property type="term" value="F:protein-lysine 6-oxidase activity"/>
    <property type="evidence" value="ECO:0007669"/>
    <property type="project" value="UniProtKB-EC"/>
</dbReference>
<evidence type="ECO:0000256" key="6">
    <source>
        <dbReference type="ARBA" id="ARBA00022723"/>
    </source>
</evidence>
<evidence type="ECO:0000313" key="16">
    <source>
        <dbReference type="Proteomes" id="UP000050525"/>
    </source>
</evidence>
<dbReference type="STRING" id="8496.A0A151NLE6"/>